<dbReference type="InterPro" id="IPR004027">
    <property type="entry name" value="SEC_C_motif"/>
</dbReference>
<keyword evidence="2" id="KW-1185">Reference proteome</keyword>
<organism evidence="1 2">
    <name type="scientific">Faecalibacterium longum</name>
    <dbReference type="NCBI Taxonomy" id="1851428"/>
    <lineage>
        <taxon>Bacteria</taxon>
        <taxon>Bacillati</taxon>
        <taxon>Bacillota</taxon>
        <taxon>Clostridia</taxon>
        <taxon>Eubacteriales</taxon>
        <taxon>Oscillospiraceae</taxon>
        <taxon>Faecalibacterium</taxon>
    </lineage>
</organism>
<sequence>MKIFSLLNKDAKILYDTMKELQIPEDQLYLHDDESCPCGSGKAYKDCCKGKSDEGPVNSKKPVEVLLMEEMRNGFKRDKVCLHPDQSHCKGKIKEAHALQNHKIISLLASADNHVIMQDSTKQPIVMKEDPANPILIVPFTRVSGNKATTQSCFCDVHDTEAFKVIEAGSPDFDATNDEMKFVYAYKAFVFEYAKQRHLMWLYRRMFSKRPCVFSLPEQVKEYRIQCLRMEEFEAVKKKFDAEILAGTHNGVSTVVVTIPYKLGFANYAYIAPDYDIDGNRIKSIDNKGKMHRLAITVLPEANQSYILMSCLDSEEEFYRSFFQSIKTANLEKILFYFNLMLPLFSENVILSEALWNALDEKGQVGLTHMANLMGDDQLKLSQTLGIALRNAAHKKNFDYSKRMGFDLFQQV</sequence>
<proteinExistence type="predicted"/>
<evidence type="ECO:0000313" key="1">
    <source>
        <dbReference type="EMBL" id="MEQ2688370.1"/>
    </source>
</evidence>
<protein>
    <submittedName>
        <fullName evidence="1">SEC-C domain-containing protein</fullName>
    </submittedName>
</protein>
<dbReference type="Pfam" id="PF02810">
    <property type="entry name" value="SEC-C"/>
    <property type="match status" value="1"/>
</dbReference>
<gene>
    <name evidence="1" type="ORF">AAAU72_09355</name>
</gene>
<evidence type="ECO:0000313" key="2">
    <source>
        <dbReference type="Proteomes" id="UP001439984"/>
    </source>
</evidence>
<accession>A0ABV1ING5</accession>
<name>A0ABV1ING5_9FIRM</name>
<dbReference type="EMBL" id="JBBNIB010000127">
    <property type="protein sequence ID" value="MEQ2688370.1"/>
    <property type="molecule type" value="Genomic_DNA"/>
</dbReference>
<comment type="caution">
    <text evidence="1">The sequence shown here is derived from an EMBL/GenBank/DDBJ whole genome shotgun (WGS) entry which is preliminary data.</text>
</comment>
<dbReference type="Proteomes" id="UP001439984">
    <property type="component" value="Unassembled WGS sequence"/>
</dbReference>
<reference evidence="1 2" key="1">
    <citation type="submission" date="2024-04" db="EMBL/GenBank/DDBJ databases">
        <title>Human intestinal bacterial collection.</title>
        <authorList>
            <person name="Pauvert C."/>
            <person name="Hitch T.C.A."/>
            <person name="Clavel T."/>
        </authorList>
    </citation>
    <scope>NUCLEOTIDE SEQUENCE [LARGE SCALE GENOMIC DNA]</scope>
    <source>
        <strain evidence="1 2">CLA-AA-H236</strain>
    </source>
</reference>